<feature type="compositionally biased region" description="Basic and acidic residues" evidence="2">
    <location>
        <begin position="32"/>
        <end position="51"/>
    </location>
</feature>
<comment type="similarity">
    <text evidence="1">Belongs to the CdaR family.</text>
</comment>
<reference evidence="6 7" key="1">
    <citation type="submission" date="2019-09" db="EMBL/GenBank/DDBJ databases">
        <title>Arthrobacter zafarii sp. nov., a moderately thermotolerant and halotolerant actinobacterium isolated from Cholistan desert soil of Pakistan.</title>
        <authorList>
            <person name="Amin A."/>
            <person name="Ahmed I."/>
            <person name="Khalid N."/>
            <person name="Schumann P."/>
            <person name="Busse H.J."/>
            <person name="Khan I.U."/>
            <person name="Li S."/>
            <person name="Li W.J."/>
        </authorList>
    </citation>
    <scope>NUCLEOTIDE SEQUENCE [LARGE SCALE GENOMIC DNA]</scope>
    <source>
        <strain evidence="6 7">NCCP-1664</strain>
    </source>
</reference>
<evidence type="ECO:0000256" key="2">
    <source>
        <dbReference type="SAM" id="MobiDB-lite"/>
    </source>
</evidence>
<dbReference type="PANTHER" id="PTHR33744:SF1">
    <property type="entry name" value="DNA-BINDING TRANSCRIPTIONAL ACTIVATOR ADER"/>
    <property type="match status" value="1"/>
</dbReference>
<dbReference type="EMBL" id="BKDJ01000001">
    <property type="protein sequence ID" value="GER21720.1"/>
    <property type="molecule type" value="Genomic_DNA"/>
</dbReference>
<feature type="domain" description="PucR-like N-terminal" evidence="5">
    <location>
        <begin position="80"/>
        <end position="246"/>
    </location>
</feature>
<evidence type="ECO:0000259" key="5">
    <source>
        <dbReference type="Pfam" id="PF25906"/>
    </source>
</evidence>
<dbReference type="PANTHER" id="PTHR33744">
    <property type="entry name" value="CARBOHYDRATE DIACID REGULATOR"/>
    <property type="match status" value="1"/>
</dbReference>
<organism evidence="6 7">
    <name type="scientific">Zafaria cholistanensis</name>
    <dbReference type="NCBI Taxonomy" id="1682741"/>
    <lineage>
        <taxon>Bacteria</taxon>
        <taxon>Bacillati</taxon>
        <taxon>Actinomycetota</taxon>
        <taxon>Actinomycetes</taxon>
        <taxon>Micrococcales</taxon>
        <taxon>Micrococcaceae</taxon>
        <taxon>Zafaria</taxon>
    </lineage>
</organism>
<protein>
    <submittedName>
        <fullName evidence="6">Uncharacterized protein</fullName>
    </submittedName>
</protein>
<dbReference type="InterPro" id="IPR051448">
    <property type="entry name" value="CdaR-like_regulators"/>
</dbReference>
<dbReference type="Pfam" id="PF13556">
    <property type="entry name" value="HTH_30"/>
    <property type="match status" value="1"/>
</dbReference>
<feature type="domain" description="CdaR GGDEF-like" evidence="4">
    <location>
        <begin position="248"/>
        <end position="349"/>
    </location>
</feature>
<feature type="compositionally biased region" description="Polar residues" evidence="2">
    <location>
        <begin position="1"/>
        <end position="11"/>
    </location>
</feature>
<dbReference type="Proteomes" id="UP000325307">
    <property type="component" value="Unassembled WGS sequence"/>
</dbReference>
<dbReference type="InterPro" id="IPR042070">
    <property type="entry name" value="PucR_C-HTH_sf"/>
</dbReference>
<evidence type="ECO:0000259" key="3">
    <source>
        <dbReference type="Pfam" id="PF13556"/>
    </source>
</evidence>
<gene>
    <name evidence="6" type="ORF">NCCP1664_02170</name>
</gene>
<comment type="caution">
    <text evidence="6">The sequence shown here is derived from an EMBL/GenBank/DDBJ whole genome shotgun (WGS) entry which is preliminary data.</text>
</comment>
<dbReference type="InterPro" id="IPR041522">
    <property type="entry name" value="CdaR_GGDEF"/>
</dbReference>
<feature type="domain" description="PucR C-terminal helix-turn-helix" evidence="3">
    <location>
        <begin position="401"/>
        <end position="458"/>
    </location>
</feature>
<evidence type="ECO:0000313" key="6">
    <source>
        <dbReference type="EMBL" id="GER21720.1"/>
    </source>
</evidence>
<dbReference type="Pfam" id="PF25906">
    <property type="entry name" value="PucR-like_N"/>
    <property type="match status" value="1"/>
</dbReference>
<evidence type="ECO:0000259" key="4">
    <source>
        <dbReference type="Pfam" id="PF17853"/>
    </source>
</evidence>
<name>A0A5A7NLS2_9MICC</name>
<proteinExistence type="inferred from homology"/>
<dbReference type="InterPro" id="IPR058663">
    <property type="entry name" value="PucR-like_N"/>
</dbReference>
<dbReference type="Gene3D" id="1.10.10.2840">
    <property type="entry name" value="PucR C-terminal helix-turn-helix domain"/>
    <property type="match status" value="1"/>
</dbReference>
<dbReference type="InterPro" id="IPR025736">
    <property type="entry name" value="PucR_C-HTH_dom"/>
</dbReference>
<sequence length="462" mass="49256">METAGNGTPQHGATEHVAGENAAGQDAVQDAGRQEAAARDTPSRNKTEHPEPAASGGAPAGGEADDAARARGEFPLDPPWLQLPPEVGELLRPMLPGVVQALIDAIPLMVPAYARPIEGRFGRGVRRGTTVALERFLQLPGTRLPALNEESRTLVAGLGSGEFRQGRSMDALLGAYRAGARVTFRELSKASVEHQLGMSVVVNLGESILAYVDELSAVSAAAYAFAQSERAGETDRRRTQLLELLLLGQGDEAAVRQAAAMADWSLPSRLAVVTLPVEKAEGLRLALGPGALVVERETDVVALVPAEKSKRARAALAQALRGRRASVGPGGGWERIPDSLRLAVLAASVLPPRDGEAAPPIWADEHLAEVVLGTEPSALAELAARRLAPMEGLRPAQRERLAETLHSWLRHWGQRTPIAGELGVHPQTIGYRTAQLRDLFGEDLEDPQVRFELELVLNAGHR</sequence>
<dbReference type="AlphaFoldDB" id="A0A5A7NLS2"/>
<evidence type="ECO:0000256" key="1">
    <source>
        <dbReference type="ARBA" id="ARBA00006754"/>
    </source>
</evidence>
<accession>A0A5A7NLS2</accession>
<dbReference type="Pfam" id="PF17853">
    <property type="entry name" value="GGDEF_2"/>
    <property type="match status" value="1"/>
</dbReference>
<feature type="region of interest" description="Disordered" evidence="2">
    <location>
        <begin position="1"/>
        <end position="79"/>
    </location>
</feature>
<evidence type="ECO:0000313" key="7">
    <source>
        <dbReference type="Proteomes" id="UP000325307"/>
    </source>
</evidence>
<keyword evidence="7" id="KW-1185">Reference proteome</keyword>